<sequence>MSPRPLPTGLVGVHRPGSTLLHRAPAGAKLLGLLVLATTVTLVRGPAPSLALLGLALALALLGRVGLGALLRSLRGLLVVVVLLGAWQTWQTGWARATETVAELVGLLLLATVLTATTRVDDLVATLVRVLGPLRRLGVDVEQVGLAVGLVLRAVPTVLEIAEETRQAALARGLERNPRARLVPLVVRVVASARATGEALHARGIGD</sequence>
<name>A0A367YYP5_9ACTN</name>
<evidence type="ECO:0000256" key="3">
    <source>
        <dbReference type="ARBA" id="ARBA00022989"/>
    </source>
</evidence>
<comment type="subcellular location">
    <subcellularLocation>
        <location evidence="1">Membrane</location>
        <topology evidence="1">Multi-pass membrane protein</topology>
    </subcellularLocation>
</comment>
<evidence type="ECO:0000256" key="5">
    <source>
        <dbReference type="SAM" id="Phobius"/>
    </source>
</evidence>
<evidence type="ECO:0000256" key="2">
    <source>
        <dbReference type="ARBA" id="ARBA00022692"/>
    </source>
</evidence>
<dbReference type="GO" id="GO:0005886">
    <property type="term" value="C:plasma membrane"/>
    <property type="evidence" value="ECO:0007669"/>
    <property type="project" value="TreeGrafter"/>
</dbReference>
<dbReference type="Pfam" id="PF02361">
    <property type="entry name" value="CbiQ"/>
    <property type="match status" value="1"/>
</dbReference>
<dbReference type="AlphaFoldDB" id="A0A367YYP5"/>
<dbReference type="Proteomes" id="UP000252770">
    <property type="component" value="Unassembled WGS sequence"/>
</dbReference>
<keyword evidence="4 5" id="KW-0472">Membrane</keyword>
<evidence type="ECO:0000256" key="4">
    <source>
        <dbReference type="ARBA" id="ARBA00023136"/>
    </source>
</evidence>
<comment type="caution">
    <text evidence="6">The sequence shown here is derived from an EMBL/GenBank/DDBJ whole genome shotgun (WGS) entry which is preliminary data.</text>
</comment>
<evidence type="ECO:0000313" key="7">
    <source>
        <dbReference type="Proteomes" id="UP000252770"/>
    </source>
</evidence>
<gene>
    <name evidence="6" type="ORF">DT076_00275</name>
</gene>
<dbReference type="InterPro" id="IPR003339">
    <property type="entry name" value="ABC/ECF_trnsptr_transmembrane"/>
</dbReference>
<dbReference type="RefSeq" id="WP_114124667.1">
    <property type="nucleotide sequence ID" value="NZ_QOUI01000001.1"/>
</dbReference>
<dbReference type="PANTHER" id="PTHR33514:SF13">
    <property type="entry name" value="PROTEIN ABCI12, CHLOROPLASTIC"/>
    <property type="match status" value="1"/>
</dbReference>
<keyword evidence="2 5" id="KW-0812">Transmembrane</keyword>
<evidence type="ECO:0000313" key="6">
    <source>
        <dbReference type="EMBL" id="RCK70964.1"/>
    </source>
</evidence>
<organism evidence="6 7">
    <name type="scientific">Desertihabitans brevis</name>
    <dbReference type="NCBI Taxonomy" id="2268447"/>
    <lineage>
        <taxon>Bacteria</taxon>
        <taxon>Bacillati</taxon>
        <taxon>Actinomycetota</taxon>
        <taxon>Actinomycetes</taxon>
        <taxon>Propionibacteriales</taxon>
        <taxon>Propionibacteriaceae</taxon>
        <taxon>Desertihabitans</taxon>
    </lineage>
</organism>
<reference evidence="6 7" key="1">
    <citation type="submission" date="2018-07" db="EMBL/GenBank/DDBJ databases">
        <title>Desertimonas flava gen. nov. sp. nov.</title>
        <authorList>
            <person name="Liu S."/>
        </authorList>
    </citation>
    <scope>NUCLEOTIDE SEQUENCE [LARGE SCALE GENOMIC DNA]</scope>
    <source>
        <strain evidence="6 7">16Sb5-5</strain>
    </source>
</reference>
<accession>A0A367YYP5</accession>
<dbReference type="EMBL" id="QOUI01000001">
    <property type="protein sequence ID" value="RCK70964.1"/>
    <property type="molecule type" value="Genomic_DNA"/>
</dbReference>
<keyword evidence="7" id="KW-1185">Reference proteome</keyword>
<feature type="transmembrane region" description="Helical" evidence="5">
    <location>
        <begin position="20"/>
        <end position="43"/>
    </location>
</feature>
<keyword evidence="3 5" id="KW-1133">Transmembrane helix</keyword>
<evidence type="ECO:0000256" key="1">
    <source>
        <dbReference type="ARBA" id="ARBA00004141"/>
    </source>
</evidence>
<feature type="transmembrane region" description="Helical" evidence="5">
    <location>
        <begin position="50"/>
        <end position="67"/>
    </location>
</feature>
<protein>
    <submittedName>
        <fullName evidence="6">Energy-coupling factor transporter transmembrane protein EcfT</fullName>
    </submittedName>
</protein>
<dbReference type="PANTHER" id="PTHR33514">
    <property type="entry name" value="PROTEIN ABCI12, CHLOROPLASTIC"/>
    <property type="match status" value="1"/>
</dbReference>
<proteinExistence type="predicted"/>